<feature type="domain" description="Amidase" evidence="1">
    <location>
        <begin position="30"/>
        <end position="428"/>
    </location>
</feature>
<dbReference type="PANTHER" id="PTHR45847">
    <property type="entry name" value="FATTY ACID AMIDE HYDROLASE"/>
    <property type="match status" value="1"/>
</dbReference>
<dbReference type="AlphaFoldDB" id="A0A3P7NPG4"/>
<protein>
    <recommendedName>
        <fullName evidence="1">Amidase domain-containing protein</fullName>
    </recommendedName>
</protein>
<dbReference type="PANTHER" id="PTHR45847:SF6">
    <property type="entry name" value="FATTY ACID AMIDE HYDROLASE"/>
    <property type="match status" value="1"/>
</dbReference>
<accession>A0A3P7NPG4</accession>
<dbReference type="Gene3D" id="3.90.1300.10">
    <property type="entry name" value="Amidase signature (AS) domain"/>
    <property type="match status" value="1"/>
</dbReference>
<dbReference type="OrthoDB" id="6428749at2759"/>
<organism evidence="2 3">
    <name type="scientific">Dibothriocephalus latus</name>
    <name type="common">Fish tapeworm</name>
    <name type="synonym">Diphyllobothrium latum</name>
    <dbReference type="NCBI Taxonomy" id="60516"/>
    <lineage>
        <taxon>Eukaryota</taxon>
        <taxon>Metazoa</taxon>
        <taxon>Spiralia</taxon>
        <taxon>Lophotrochozoa</taxon>
        <taxon>Platyhelminthes</taxon>
        <taxon>Cestoda</taxon>
        <taxon>Eucestoda</taxon>
        <taxon>Diphyllobothriidea</taxon>
        <taxon>Diphyllobothriidae</taxon>
        <taxon>Dibothriocephalus</taxon>
    </lineage>
</organism>
<dbReference type="SUPFAM" id="SSF75304">
    <property type="entry name" value="Amidase signature (AS) enzymes"/>
    <property type="match status" value="1"/>
</dbReference>
<sequence length="485" mass="52393">MQALMLEAHGCLAEPINEAYGRALNQGWLDEAETRGKLWGIPVSLKESLPIREHDITLGLVSRIGSVATADCLLVEMLRKAGAVPFMTSSMAPAGMSIDSSNLIYGKQVNPLNTTRISGGSSGGEAILVAKRGSMLGFGTDSAGSLRIPAAFCGVSALKPTFERLSTVGIVSAFQASSLNPKTCVGPIAREVGLLVRTMEALCAPSMFAMDPTVMPIPFNKEAFEGTLKQRLRVGYFTAFSGKSVPEPVPAVVRAVDLAVRTLQANGHHVEAFTPPDPTTILELGFRVMNVDGGAEVSRIFQDEPLTKSMRLFVYYCQLPRIIKRAFTYIAQYLYGPALGAIGRGLCGCASVTSAAKTIYELKQFREKFLQSWNSEEGPFDVIICPVTSFPALPMDAASIYTNGCVAYTLLFSLVNLPVGVIRTHSVSVDDLGTALRNIERFEAEGDKMNASVARLQKDTARETCGFTHCHSSKNMSYAKEIFKF</sequence>
<proteinExistence type="predicted"/>
<evidence type="ECO:0000313" key="2">
    <source>
        <dbReference type="EMBL" id="VDN10292.1"/>
    </source>
</evidence>
<dbReference type="InterPro" id="IPR052096">
    <property type="entry name" value="Endocannabinoid_amidase"/>
</dbReference>
<keyword evidence="3" id="KW-1185">Reference proteome</keyword>
<evidence type="ECO:0000313" key="3">
    <source>
        <dbReference type="Proteomes" id="UP000281553"/>
    </source>
</evidence>
<dbReference type="Proteomes" id="UP000281553">
    <property type="component" value="Unassembled WGS sequence"/>
</dbReference>
<dbReference type="GO" id="GO:0004040">
    <property type="term" value="F:amidase activity"/>
    <property type="evidence" value="ECO:0007669"/>
    <property type="project" value="TreeGrafter"/>
</dbReference>
<evidence type="ECO:0000259" key="1">
    <source>
        <dbReference type="Pfam" id="PF01425"/>
    </source>
</evidence>
<name>A0A3P7NPG4_DIBLA</name>
<gene>
    <name evidence="2" type="ORF">DILT_LOCUS6123</name>
</gene>
<reference evidence="2 3" key="1">
    <citation type="submission" date="2018-11" db="EMBL/GenBank/DDBJ databases">
        <authorList>
            <consortium name="Pathogen Informatics"/>
        </authorList>
    </citation>
    <scope>NUCLEOTIDE SEQUENCE [LARGE SCALE GENOMIC DNA]</scope>
</reference>
<dbReference type="Pfam" id="PF01425">
    <property type="entry name" value="Amidase"/>
    <property type="match status" value="1"/>
</dbReference>
<dbReference type="GO" id="GO:0009062">
    <property type="term" value="P:fatty acid catabolic process"/>
    <property type="evidence" value="ECO:0007669"/>
    <property type="project" value="TreeGrafter"/>
</dbReference>
<dbReference type="InterPro" id="IPR036928">
    <property type="entry name" value="AS_sf"/>
</dbReference>
<dbReference type="EMBL" id="UYRU01048834">
    <property type="protein sequence ID" value="VDN10292.1"/>
    <property type="molecule type" value="Genomic_DNA"/>
</dbReference>
<dbReference type="GO" id="GO:0017064">
    <property type="term" value="F:fatty acid amide hydrolase activity"/>
    <property type="evidence" value="ECO:0007669"/>
    <property type="project" value="TreeGrafter"/>
</dbReference>
<dbReference type="InterPro" id="IPR023631">
    <property type="entry name" value="Amidase_dom"/>
</dbReference>